<dbReference type="EMBL" id="GL890945">
    <property type="protein sequence ID" value="EGJ30889.1"/>
    <property type="molecule type" value="Genomic_DNA"/>
</dbReference>
<dbReference type="Proteomes" id="UP000003959">
    <property type="component" value="Unassembled WGS sequence"/>
</dbReference>
<protein>
    <submittedName>
        <fullName evidence="2">Uncharacterized protein</fullName>
    </submittedName>
</protein>
<evidence type="ECO:0000313" key="2">
    <source>
        <dbReference type="EMBL" id="EGJ30889.1"/>
    </source>
</evidence>
<evidence type="ECO:0000313" key="3">
    <source>
        <dbReference type="Proteomes" id="UP000003959"/>
    </source>
</evidence>
<feature type="coiled-coil region" evidence="1">
    <location>
        <begin position="97"/>
        <end position="124"/>
    </location>
</feature>
<dbReference type="OrthoDB" id="467140at2"/>
<organism evidence="2 3">
    <name type="scientific">Moorena producens 3L</name>
    <dbReference type="NCBI Taxonomy" id="489825"/>
    <lineage>
        <taxon>Bacteria</taxon>
        <taxon>Bacillati</taxon>
        <taxon>Cyanobacteriota</taxon>
        <taxon>Cyanophyceae</taxon>
        <taxon>Coleofasciculales</taxon>
        <taxon>Coleofasciculaceae</taxon>
        <taxon>Moorena</taxon>
    </lineage>
</organism>
<reference evidence="3" key="1">
    <citation type="journal article" date="2011" name="Proc. Natl. Acad. Sci. U.S.A.">
        <title>Genomic insights into the physiology and ecology of the marine filamentous cyanobacterium Lyngbya majuscula.</title>
        <authorList>
            <person name="Jones A.C."/>
            <person name="Monroe E.A."/>
            <person name="Podell S."/>
            <person name="Hess W.R."/>
            <person name="Klages S."/>
            <person name="Esquenazi E."/>
            <person name="Niessen S."/>
            <person name="Hoover H."/>
            <person name="Rothmann M."/>
            <person name="Lasken R.S."/>
            <person name="Yates J.R.III."/>
            <person name="Reinhardt R."/>
            <person name="Kube M."/>
            <person name="Burkart M.D."/>
            <person name="Allen E.E."/>
            <person name="Dorrestein P.C."/>
            <person name="Gerwick W.H."/>
            <person name="Gerwick L."/>
        </authorList>
    </citation>
    <scope>NUCLEOTIDE SEQUENCE [LARGE SCALE GENOMIC DNA]</scope>
    <source>
        <strain evidence="3">3L</strain>
    </source>
</reference>
<dbReference type="HOGENOM" id="CLU_136744_0_0_3"/>
<dbReference type="AlphaFoldDB" id="F4XX04"/>
<accession>F4XX04</accession>
<dbReference type="RefSeq" id="WP_009148907.1">
    <property type="nucleotide sequence ID" value="NZ_GL890945.1"/>
</dbReference>
<name>F4XX04_9CYAN</name>
<gene>
    <name evidence="2" type="ORF">LYNGBM3L_46400</name>
</gene>
<sequence length="163" mass="17989">MEPLAAAVVAISTVLATKALEKTGENVGQVIWDTPKRLFLESFRKESPDTVMAIEQAPEQPLDYAEVVLQLETAAKQNPEVAQAMERLVTTVDAEALPNLEEIIQDINKALESHKAKRDNYNIEKVDNQGNFVQGESIHKDNTNIGGSQNIIKGDQTITYNNT</sequence>
<keyword evidence="3" id="KW-1185">Reference proteome</keyword>
<keyword evidence="1" id="KW-0175">Coiled coil</keyword>
<dbReference type="eggNOG" id="ENOG5032VW8">
    <property type="taxonomic scope" value="Bacteria"/>
</dbReference>
<evidence type="ECO:0000256" key="1">
    <source>
        <dbReference type="SAM" id="Coils"/>
    </source>
</evidence>
<proteinExistence type="predicted"/>